<organism evidence="1 2">
    <name type="scientific">Pseudoneurospora amorphoporcata</name>
    <dbReference type="NCBI Taxonomy" id="241081"/>
    <lineage>
        <taxon>Eukaryota</taxon>
        <taxon>Fungi</taxon>
        <taxon>Dikarya</taxon>
        <taxon>Ascomycota</taxon>
        <taxon>Pezizomycotina</taxon>
        <taxon>Sordariomycetes</taxon>
        <taxon>Sordariomycetidae</taxon>
        <taxon>Sordariales</taxon>
        <taxon>Sordariaceae</taxon>
        <taxon>Pseudoneurospora</taxon>
    </lineage>
</organism>
<dbReference type="Proteomes" id="UP001303222">
    <property type="component" value="Unassembled WGS sequence"/>
</dbReference>
<keyword evidence="2" id="KW-1185">Reference proteome</keyword>
<gene>
    <name evidence="1" type="ORF">QBC32DRAFT_267980</name>
</gene>
<dbReference type="EMBL" id="MU859240">
    <property type="protein sequence ID" value="KAK3948865.1"/>
    <property type="molecule type" value="Genomic_DNA"/>
</dbReference>
<evidence type="ECO:0000313" key="2">
    <source>
        <dbReference type="Proteomes" id="UP001303222"/>
    </source>
</evidence>
<protein>
    <submittedName>
        <fullName evidence="1">Uncharacterized protein</fullName>
    </submittedName>
</protein>
<accession>A0AAN6NN01</accession>
<proteinExistence type="predicted"/>
<reference evidence="1" key="1">
    <citation type="journal article" date="2023" name="Mol. Phylogenet. Evol.">
        <title>Genome-scale phylogeny and comparative genomics of the fungal order Sordariales.</title>
        <authorList>
            <person name="Hensen N."/>
            <person name="Bonometti L."/>
            <person name="Westerberg I."/>
            <person name="Brannstrom I.O."/>
            <person name="Guillou S."/>
            <person name="Cros-Aarteil S."/>
            <person name="Calhoun S."/>
            <person name="Haridas S."/>
            <person name="Kuo A."/>
            <person name="Mondo S."/>
            <person name="Pangilinan J."/>
            <person name="Riley R."/>
            <person name="LaButti K."/>
            <person name="Andreopoulos B."/>
            <person name="Lipzen A."/>
            <person name="Chen C."/>
            <person name="Yan M."/>
            <person name="Daum C."/>
            <person name="Ng V."/>
            <person name="Clum A."/>
            <person name="Steindorff A."/>
            <person name="Ohm R.A."/>
            <person name="Martin F."/>
            <person name="Silar P."/>
            <person name="Natvig D.O."/>
            <person name="Lalanne C."/>
            <person name="Gautier V."/>
            <person name="Ament-Velasquez S.L."/>
            <person name="Kruys A."/>
            <person name="Hutchinson M.I."/>
            <person name="Powell A.J."/>
            <person name="Barry K."/>
            <person name="Miller A.N."/>
            <person name="Grigoriev I.V."/>
            <person name="Debuchy R."/>
            <person name="Gladieux P."/>
            <person name="Hiltunen Thoren M."/>
            <person name="Johannesson H."/>
        </authorList>
    </citation>
    <scope>NUCLEOTIDE SEQUENCE</scope>
    <source>
        <strain evidence="1">CBS 626.80</strain>
    </source>
</reference>
<dbReference type="AlphaFoldDB" id="A0AAN6NN01"/>
<comment type="caution">
    <text evidence="1">The sequence shown here is derived from an EMBL/GenBank/DDBJ whole genome shotgun (WGS) entry which is preliminary data.</text>
</comment>
<sequence length="249" mass="27634">MAHPIHYDDILHIASSAWYLGNQNLSIAYPLDISYVEVEEDDEELHEATSVVFAYGENDDGTSTTDGTSMELSGSLRAVWADDLSSDSDSDSDYSGSRREHVSDVTTISVSTGGDFPINDLVTQHSELTFDVSFHSTVSERDFGSMAELAGFQTWENMFLVPGLVLTGATDVHLEDEDLGCNHAISGVVCHCLTARNLSAVQEILKDLRRAEGRELRRHEAAEWPHPRSQPDRRSEQAWGDLTVDLRFE</sequence>
<reference evidence="1" key="2">
    <citation type="submission" date="2023-06" db="EMBL/GenBank/DDBJ databases">
        <authorList>
            <consortium name="Lawrence Berkeley National Laboratory"/>
            <person name="Mondo S.J."/>
            <person name="Hensen N."/>
            <person name="Bonometti L."/>
            <person name="Westerberg I."/>
            <person name="Brannstrom I.O."/>
            <person name="Guillou S."/>
            <person name="Cros-Aarteil S."/>
            <person name="Calhoun S."/>
            <person name="Haridas S."/>
            <person name="Kuo A."/>
            <person name="Pangilinan J."/>
            <person name="Riley R."/>
            <person name="Labutti K."/>
            <person name="Andreopoulos B."/>
            <person name="Lipzen A."/>
            <person name="Chen C."/>
            <person name="Yanf M."/>
            <person name="Daum C."/>
            <person name="Ng V."/>
            <person name="Clum A."/>
            <person name="Steindorff A."/>
            <person name="Ohm R."/>
            <person name="Martin F."/>
            <person name="Silar P."/>
            <person name="Natvig D."/>
            <person name="Lalanne C."/>
            <person name="Gautier V."/>
            <person name="Ament-Velasquez S.L."/>
            <person name="Kruys A."/>
            <person name="Hutchinson M.I."/>
            <person name="Powell A.J."/>
            <person name="Barry K."/>
            <person name="Miller A.N."/>
            <person name="Grigoriev I.V."/>
            <person name="Debuchy R."/>
            <person name="Gladieux P."/>
            <person name="Thoren M.H."/>
            <person name="Johannesson H."/>
        </authorList>
    </citation>
    <scope>NUCLEOTIDE SEQUENCE</scope>
    <source>
        <strain evidence="1">CBS 626.80</strain>
    </source>
</reference>
<evidence type="ECO:0000313" key="1">
    <source>
        <dbReference type="EMBL" id="KAK3948865.1"/>
    </source>
</evidence>
<name>A0AAN6NN01_9PEZI</name>